<name>V8R2X9_9PSED</name>
<organism evidence="1">
    <name type="scientific">Pseudomonas moraviensis R28-S</name>
    <dbReference type="NCBI Taxonomy" id="1395516"/>
    <lineage>
        <taxon>Bacteria</taxon>
        <taxon>Pseudomonadati</taxon>
        <taxon>Pseudomonadota</taxon>
        <taxon>Gammaproteobacteria</taxon>
        <taxon>Pseudomonadales</taxon>
        <taxon>Pseudomonadaceae</taxon>
        <taxon>Pseudomonas</taxon>
    </lineage>
</organism>
<sequence>MSNIIDFKPLSHLKAAAQLDAFLAWAKATLPKGTLNQRVHPGIRWDMDSWHNSGIKSCAFTAHGSPRNSNPKDKKYMQPAFMDFAKALVVYYRVFRGKKSAKDMLSGARILEVALVEVTGSSDITRVSAAICNRACEKLKAEFPDGNSAYIRSKHLEKIIVLMRDKGLLAHPFRWTSPLQYKSSGTLKEQQRSREKKLPSRESIQALGELFNNDLTSPLDIITVSACALLLSQPSRIGELADVERDCVLFKNDADGGHRMFLRWYAEKGFGATTKPVIAGMESSVERAIKLLTPITDEARTYAAWLEDHPDEFPPHEGVPLKGQDDPLSYDEACAALKSKFNKPHPARQIFETKWLDSLAKRTALSPEAQAVLDEIRQGWDTGNGKRIYVNGKLNHYQFNDKADITLRKLNILVREKYLPKDFPYTTPAEDGKKRVKYRDALFTVRTGSLPDETKSAVAMQRDFGVEIAANNTRMTAQLGGASQSQSIFQRHGYGDLKVNTHAFRHELNTEMHRAGLSQLLIDAFSGRTTKGSTYNHVTIEERTQAVAAAHPKTKHSNAAKCLENIRTNKPLTLSDLIDLSEGDQDRVIHKTHLGICIHQFESEPCPKMGACLTCGNLGCVKGDDVKLANLKEERAYLKQRYEKAVAAEAGNVFGASEWRKKVGGDLVKCDALIKLLESPELKNGDIVWNLDNGWNLTKNAAAMAGLIDAKTTEAPRHAALPSLDELSAMLDKIEV</sequence>
<dbReference type="eggNOG" id="COG4688">
    <property type="taxonomic scope" value="Bacteria"/>
</dbReference>
<gene>
    <name evidence="1" type="ORF">PMO01_23380</name>
</gene>
<evidence type="ECO:0000313" key="1">
    <source>
        <dbReference type="EMBL" id="ETF05925.1"/>
    </source>
</evidence>
<dbReference type="AlphaFoldDB" id="V8R2X9"/>
<comment type="caution">
    <text evidence="1">The sequence shown here is derived from an EMBL/GenBank/DDBJ whole genome shotgun (WGS) entry which is preliminary data.</text>
</comment>
<dbReference type="RefSeq" id="WP_024014375.1">
    <property type="nucleotide sequence ID" value="NZ_CM002330.1"/>
</dbReference>
<reference evidence="1" key="1">
    <citation type="journal article" date="2014" name="Genome Announc.">
        <title>Draft Genome Sequence of Pseudomonas moraviensis R28-S.</title>
        <authorList>
            <person name="Hunter S.S."/>
            <person name="Yano H."/>
            <person name="Loftie-Eaton W."/>
            <person name="Hughes J."/>
            <person name="De Gelder L."/>
            <person name="Stragier P."/>
            <person name="De Vos P."/>
            <person name="Settles M.L."/>
            <person name="Top E.M."/>
        </authorList>
    </citation>
    <scope>NUCLEOTIDE SEQUENCE [LARGE SCALE GENOMIC DNA]</scope>
    <source>
        <strain evidence="1">R28-S</strain>
    </source>
</reference>
<evidence type="ECO:0008006" key="2">
    <source>
        <dbReference type="Google" id="ProtNLM"/>
    </source>
</evidence>
<dbReference type="Proteomes" id="UP000024771">
    <property type="component" value="Chromosome"/>
</dbReference>
<protein>
    <recommendedName>
        <fullName evidence="2">Integrase</fullName>
    </recommendedName>
</protein>
<dbReference type="PATRIC" id="fig|1395516.4.peg.4745"/>
<accession>V8R2X9</accession>
<dbReference type="HOGENOM" id="CLU_028266_0_0_6"/>
<dbReference type="EMBL" id="AYMZ01000010">
    <property type="protein sequence ID" value="ETF05925.1"/>
    <property type="molecule type" value="Genomic_DNA"/>
</dbReference>
<proteinExistence type="predicted"/>